<keyword evidence="5" id="KW-1185">Reference proteome</keyword>
<keyword evidence="2" id="KW-0732">Signal</keyword>
<evidence type="ECO:0000256" key="1">
    <source>
        <dbReference type="SAM" id="MobiDB-lite"/>
    </source>
</evidence>
<feature type="compositionally biased region" description="Basic and acidic residues" evidence="1">
    <location>
        <begin position="88"/>
        <end position="100"/>
    </location>
</feature>
<dbReference type="OrthoDB" id="9181422at2"/>
<accession>A0A437LCG3</accession>
<dbReference type="RefSeq" id="WP_127684013.1">
    <property type="nucleotide sequence ID" value="NZ_SACM01000005.1"/>
</dbReference>
<gene>
    <name evidence="4" type="ORF">EOD73_15845</name>
</gene>
<dbReference type="InterPro" id="IPR025392">
    <property type="entry name" value="DUF4124"/>
</dbReference>
<sequence>MRLPFVVVLAVLLQAGLASSLHAAPAWQWRDPQGNIQFSDRPPPPNVADKDILKRPPGAKAPVRLVSTEAASAPVAPAPAASEPGLSAEERKARDAEAKRIKAEEAERKAVEASNAKIKAENCKASQAYLRDLQSGQRIARTNDKGEREFLDDQQRNAELAKARALVATDCR</sequence>
<reference evidence="4 5" key="1">
    <citation type="submission" date="2019-01" db="EMBL/GenBank/DDBJ databases">
        <authorList>
            <person name="Chen W.-M."/>
        </authorList>
    </citation>
    <scope>NUCLEOTIDE SEQUENCE [LARGE SCALE GENOMIC DNA]</scope>
    <source>
        <strain evidence="4 5">CCP-18</strain>
    </source>
</reference>
<dbReference type="Proteomes" id="UP000288587">
    <property type="component" value="Unassembled WGS sequence"/>
</dbReference>
<evidence type="ECO:0000313" key="5">
    <source>
        <dbReference type="Proteomes" id="UP000288587"/>
    </source>
</evidence>
<dbReference type="AlphaFoldDB" id="A0A437LCG3"/>
<feature type="region of interest" description="Disordered" evidence="1">
    <location>
        <begin position="33"/>
        <end position="100"/>
    </location>
</feature>
<feature type="signal peptide" evidence="2">
    <location>
        <begin position="1"/>
        <end position="23"/>
    </location>
</feature>
<evidence type="ECO:0000256" key="2">
    <source>
        <dbReference type="SAM" id="SignalP"/>
    </source>
</evidence>
<organism evidence="4 5">
    <name type="scientific">Inhella crocodyli</name>
    <dbReference type="NCBI Taxonomy" id="2499851"/>
    <lineage>
        <taxon>Bacteria</taxon>
        <taxon>Pseudomonadati</taxon>
        <taxon>Pseudomonadota</taxon>
        <taxon>Betaproteobacteria</taxon>
        <taxon>Burkholderiales</taxon>
        <taxon>Sphaerotilaceae</taxon>
        <taxon>Inhella</taxon>
    </lineage>
</organism>
<comment type="caution">
    <text evidence="4">The sequence shown here is derived from an EMBL/GenBank/DDBJ whole genome shotgun (WGS) entry which is preliminary data.</text>
</comment>
<feature type="domain" description="DUF4124" evidence="3">
    <location>
        <begin position="17"/>
        <end position="62"/>
    </location>
</feature>
<evidence type="ECO:0000313" key="4">
    <source>
        <dbReference type="EMBL" id="RVT83032.1"/>
    </source>
</evidence>
<proteinExistence type="predicted"/>
<dbReference type="Pfam" id="PF13511">
    <property type="entry name" value="DUF4124"/>
    <property type="match status" value="1"/>
</dbReference>
<dbReference type="EMBL" id="SACM01000005">
    <property type="protein sequence ID" value="RVT83032.1"/>
    <property type="molecule type" value="Genomic_DNA"/>
</dbReference>
<protein>
    <submittedName>
        <fullName evidence="4">DUF4124 domain-containing protein</fullName>
    </submittedName>
</protein>
<name>A0A437LCG3_9BURK</name>
<feature type="chain" id="PRO_5019564709" evidence="2">
    <location>
        <begin position="24"/>
        <end position="172"/>
    </location>
</feature>
<feature type="compositionally biased region" description="Low complexity" evidence="1">
    <location>
        <begin position="69"/>
        <end position="84"/>
    </location>
</feature>
<evidence type="ECO:0000259" key="3">
    <source>
        <dbReference type="Pfam" id="PF13511"/>
    </source>
</evidence>